<dbReference type="GO" id="GO:0004252">
    <property type="term" value="F:serine-type endopeptidase activity"/>
    <property type="evidence" value="ECO:0007669"/>
    <property type="project" value="InterPro"/>
</dbReference>
<evidence type="ECO:0000256" key="5">
    <source>
        <dbReference type="ARBA" id="ARBA00022989"/>
    </source>
</evidence>
<sequence length="422" mass="47298">MRGTQDSLYWALLYLLVSLRKYELLHYSTEDQEAWLEGSGPGGRRLLRLKRHDVDWSRWLREDMIGMYPAAKQLSKQGFGKGAHIYNVYVSQWEPLDDWYGVAEEIGQRLPVSTVFLTERNEKEQLEFFRDALQLDVEEQRTLAALCLEEPEVLRYRLAYVMKQQQKKREDVLQYARPLVTKSLIALQLVMFALLELFGGSQNISTLLAFGAKSNALILQGEWWRFFTPMVLHIGLLHLLMNTLALYYIGSQLERVIGNLRFLVIYLFAGAAGSVLSFVFSDSISAGASGAIFGCFSALLYVVRIHSAVFPRSVMQSILTLIGINLLFGFVVPGIDNAGHIGGLLGGFLMAAAVHVPQQKGVPAKRIGALAAAVLLCGAALWYGYAVRGKDPQVPVTKAGIQMPGGRSYVYEKPLQEMWHME</sequence>
<dbReference type="InterPro" id="IPR050925">
    <property type="entry name" value="Rhomboid_protease_S54"/>
</dbReference>
<dbReference type="Pfam" id="PF01694">
    <property type="entry name" value="Rhomboid"/>
    <property type="match status" value="1"/>
</dbReference>
<keyword evidence="4" id="KW-0378">Hydrolase</keyword>
<evidence type="ECO:0000256" key="4">
    <source>
        <dbReference type="ARBA" id="ARBA00022801"/>
    </source>
</evidence>
<evidence type="ECO:0000313" key="10">
    <source>
        <dbReference type="Proteomes" id="UP001156102"/>
    </source>
</evidence>
<dbReference type="RefSeq" id="WP_254756485.1">
    <property type="nucleotide sequence ID" value="NZ_JANCLT010000001.1"/>
</dbReference>
<dbReference type="PANTHER" id="PTHR43731:SF14">
    <property type="entry name" value="PRESENILIN-ASSOCIATED RHOMBOID-LIKE PROTEIN, MITOCHONDRIAL"/>
    <property type="match status" value="1"/>
</dbReference>
<evidence type="ECO:0000256" key="1">
    <source>
        <dbReference type="ARBA" id="ARBA00004141"/>
    </source>
</evidence>
<protein>
    <submittedName>
        <fullName evidence="9">Rhomboid family intramembrane serine protease</fullName>
    </submittedName>
</protein>
<proteinExistence type="inferred from homology"/>
<feature type="transmembrane region" description="Helical" evidence="7">
    <location>
        <begin position="230"/>
        <end position="250"/>
    </location>
</feature>
<comment type="subcellular location">
    <subcellularLocation>
        <location evidence="1">Membrane</location>
        <topology evidence="1">Multi-pass membrane protein</topology>
    </subcellularLocation>
</comment>
<dbReference type="PANTHER" id="PTHR43731">
    <property type="entry name" value="RHOMBOID PROTEASE"/>
    <property type="match status" value="1"/>
</dbReference>
<evidence type="ECO:0000313" key="9">
    <source>
        <dbReference type="EMBL" id="MCP8967128.1"/>
    </source>
</evidence>
<evidence type="ECO:0000259" key="8">
    <source>
        <dbReference type="Pfam" id="PF01694"/>
    </source>
</evidence>
<dbReference type="InterPro" id="IPR035952">
    <property type="entry name" value="Rhomboid-like_sf"/>
</dbReference>
<dbReference type="Proteomes" id="UP001156102">
    <property type="component" value="Unassembled WGS sequence"/>
</dbReference>
<keyword evidence="3 7" id="KW-0812">Transmembrane</keyword>
<dbReference type="InterPro" id="IPR022764">
    <property type="entry name" value="Peptidase_S54_rhomboid_dom"/>
</dbReference>
<accession>A0AA41X4P3</accession>
<evidence type="ECO:0000256" key="6">
    <source>
        <dbReference type="ARBA" id="ARBA00023136"/>
    </source>
</evidence>
<reference evidence="9" key="1">
    <citation type="submission" date="2022-07" db="EMBL/GenBank/DDBJ databases">
        <authorList>
            <person name="Li W.-J."/>
            <person name="Deng Q.-Q."/>
        </authorList>
    </citation>
    <scope>NUCLEOTIDE SEQUENCE</scope>
    <source>
        <strain evidence="9">SYSU M60031</strain>
    </source>
</reference>
<gene>
    <name evidence="9" type="ORF">NK662_01075</name>
</gene>
<evidence type="ECO:0000256" key="2">
    <source>
        <dbReference type="ARBA" id="ARBA00009045"/>
    </source>
</evidence>
<dbReference type="SUPFAM" id="SSF144091">
    <property type="entry name" value="Rhomboid-like"/>
    <property type="match status" value="1"/>
</dbReference>
<feature type="transmembrane region" description="Helical" evidence="7">
    <location>
        <begin position="338"/>
        <end position="355"/>
    </location>
</feature>
<dbReference type="EMBL" id="JANCLT010000001">
    <property type="protein sequence ID" value="MCP8967128.1"/>
    <property type="molecule type" value="Genomic_DNA"/>
</dbReference>
<dbReference type="GO" id="GO:0016020">
    <property type="term" value="C:membrane"/>
    <property type="evidence" value="ECO:0007669"/>
    <property type="project" value="UniProtKB-SubCell"/>
</dbReference>
<feature type="transmembrane region" description="Helical" evidence="7">
    <location>
        <begin position="262"/>
        <end position="280"/>
    </location>
</feature>
<evidence type="ECO:0000256" key="7">
    <source>
        <dbReference type="SAM" id="Phobius"/>
    </source>
</evidence>
<keyword evidence="5 7" id="KW-1133">Transmembrane helix</keyword>
<keyword evidence="6 7" id="KW-0472">Membrane</keyword>
<evidence type="ECO:0000256" key="3">
    <source>
        <dbReference type="ARBA" id="ARBA00022692"/>
    </source>
</evidence>
<feature type="transmembrane region" description="Helical" evidence="7">
    <location>
        <begin position="184"/>
        <end position="210"/>
    </location>
</feature>
<keyword evidence="9" id="KW-0645">Protease</keyword>
<feature type="domain" description="Peptidase S54 rhomboid" evidence="8">
    <location>
        <begin position="221"/>
        <end position="354"/>
    </location>
</feature>
<comment type="caution">
    <text evidence="9">The sequence shown here is derived from an EMBL/GenBank/DDBJ whole genome shotgun (WGS) entry which is preliminary data.</text>
</comment>
<dbReference type="GO" id="GO:0006508">
    <property type="term" value="P:proteolysis"/>
    <property type="evidence" value="ECO:0007669"/>
    <property type="project" value="UniProtKB-KW"/>
</dbReference>
<name>A0AA41X4P3_9BACI</name>
<feature type="transmembrane region" description="Helical" evidence="7">
    <location>
        <begin position="367"/>
        <end position="385"/>
    </location>
</feature>
<organism evidence="9 10">
    <name type="scientific">Ectobacillus ponti</name>
    <dbReference type="NCBI Taxonomy" id="2961894"/>
    <lineage>
        <taxon>Bacteria</taxon>
        <taxon>Bacillati</taxon>
        <taxon>Bacillota</taxon>
        <taxon>Bacilli</taxon>
        <taxon>Bacillales</taxon>
        <taxon>Bacillaceae</taxon>
        <taxon>Ectobacillus</taxon>
    </lineage>
</organism>
<feature type="transmembrane region" description="Helical" evidence="7">
    <location>
        <begin position="286"/>
        <end position="303"/>
    </location>
</feature>
<comment type="similarity">
    <text evidence="2">Belongs to the peptidase S54 family.</text>
</comment>
<dbReference type="AlphaFoldDB" id="A0AA41X4P3"/>
<keyword evidence="10" id="KW-1185">Reference proteome</keyword>
<feature type="transmembrane region" description="Helical" evidence="7">
    <location>
        <begin position="315"/>
        <end position="332"/>
    </location>
</feature>
<dbReference type="Gene3D" id="1.20.1540.10">
    <property type="entry name" value="Rhomboid-like"/>
    <property type="match status" value="1"/>
</dbReference>